<dbReference type="Pfam" id="PF09491">
    <property type="entry name" value="RE_AlwI"/>
    <property type="match status" value="1"/>
</dbReference>
<name>A0A097C279_STRPY</name>
<organism evidence="1">
    <name type="scientific">Streptococcus pyogenes</name>
    <dbReference type="NCBI Taxonomy" id="1314"/>
    <lineage>
        <taxon>Bacteria</taxon>
        <taxon>Bacillati</taxon>
        <taxon>Bacillota</taxon>
        <taxon>Bacilli</taxon>
        <taxon>Lactobacillales</taxon>
        <taxon>Streptococcaceae</taxon>
        <taxon>Streptococcus</taxon>
    </lineage>
</organism>
<evidence type="ECO:0000313" key="1">
    <source>
        <dbReference type="EMBL" id="AIS76190.1"/>
    </source>
</evidence>
<protein>
    <submittedName>
        <fullName evidence="1">Uncharacterized protein</fullName>
    </submittedName>
</protein>
<dbReference type="Gene3D" id="3.40.91.50">
    <property type="match status" value="1"/>
</dbReference>
<proteinExistence type="predicted"/>
<accession>A0A097C279</accession>
<reference evidence="1" key="1">
    <citation type="submission" date="2014-05" db="EMBL/GenBank/DDBJ databases">
        <title>Correlation between genetic features of the mef(A)-msr(D) locus and erythromycin resistance levels in Streptococcus pyogenes.</title>
        <authorList>
            <person name="Vitali L.A."/>
            <person name="Di Luca M.C."/>
            <person name="Prenna M."/>
            <person name="Iebba V."/>
            <person name="Petrelli D."/>
        </authorList>
    </citation>
    <scope>NUCLEOTIDE SEQUENCE</scope>
    <source>
        <strain evidence="1">10500</strain>
    </source>
</reference>
<sequence>MTMINHGNIVGNFIVDDMGNPIATAGGGQSDIIGDYGEFKIGIEVTLSTGMKQYEMEGEPVSRHIGELQKQGPAFGIFIADKLSDTVISHFYISSIANTKVYNGRVDIIPMSTATFVEFFEKAVKKDLQPSDLYQIHEHSLRMSKQFLFEEKTEKDWHKSVISEIFNLLS</sequence>
<dbReference type="AlphaFoldDB" id="A0A097C279"/>
<dbReference type="InterPro" id="IPR018573">
    <property type="entry name" value="Restrct_endonuc_II_AlwI"/>
</dbReference>
<dbReference type="EMBL" id="KJ809088">
    <property type="protein sequence ID" value="AIS76190.1"/>
    <property type="molecule type" value="Genomic_DNA"/>
</dbReference>